<reference evidence="3 4" key="1">
    <citation type="submission" date="2023-11" db="EMBL/GenBank/DDBJ databases">
        <title>Paucibacter sp. nov., isolated from fresh soil in Korea.</title>
        <authorList>
            <person name="Le N.T.T."/>
        </authorList>
    </citation>
    <scope>NUCLEOTIDE SEQUENCE [LARGE SCALE GENOMIC DNA]</scope>
    <source>
        <strain evidence="3 4">R3-3</strain>
    </source>
</reference>
<dbReference type="PANTHER" id="PTHR44757">
    <property type="entry name" value="DIGUANYLATE CYCLASE DGCP"/>
    <property type="match status" value="1"/>
</dbReference>
<dbReference type="InterPro" id="IPR052155">
    <property type="entry name" value="Biofilm_reg_signaling"/>
</dbReference>
<dbReference type="RefSeq" id="WP_320423941.1">
    <property type="nucleotide sequence ID" value="NZ_JAXCLA010000005.1"/>
</dbReference>
<dbReference type="NCBIfam" id="TIGR00254">
    <property type="entry name" value="GGDEF"/>
    <property type="match status" value="1"/>
</dbReference>
<dbReference type="CDD" id="cd01949">
    <property type="entry name" value="GGDEF"/>
    <property type="match status" value="1"/>
</dbReference>
<evidence type="ECO:0000313" key="4">
    <source>
        <dbReference type="Proteomes" id="UP001285263"/>
    </source>
</evidence>
<sequence>MQHHAPHASAVANDEASAIAALQREVLEMVALGRPLSQTMDRLCRRVEALAPDVICTVLSVDDQGYVHPLAAPSLPGRFSEAIDGEPIGPKAGSCGTAAWRREPVEVSDIDTDPLWSDYRPLAQAFGLKACWSNPIIIDGERVRATFALYYRDRRPVATFHRLMVEACVQLCQIALRHEDHQQQIERLAYYDSLTGLPNRALFSERAHMALQMAQRLDAPAALLLLDVDSFKTINDSLGHASGDAVLCALAGRMSRQLREVDTLARLGGDEFVLVLPGCHATEAMSVAEKLHKALEPPLQIASNELRVSASIGVAIFPVDGRLLDDLLKNADLAMYEAKRAGRRCTRFFLQQMNEALGERLRIERALRRALHHQRLRLHYQPKLNLVDGSLLGVEALLRWTDAELGDVPPDRFIPVAEECGLVAALDAWVLDTASAQLARWRADGFIVPGLAVNASAPRFSREDVVAQVEQLCRHHGLQPQDLTLEVTERLMLEDCAQAAEQLRRLDALGVRLSVDDFGTGYSSLAYLKRLPVSELKLDKSFVRDLETDADDRALARAVIAIGQALNLAVVAEGVETEAQRRLLLEAGCMEAQGYGLARPMPPEKFEAWLRARMPEPFSVKVSDRPAP</sequence>
<dbReference type="Proteomes" id="UP001285263">
    <property type="component" value="Unassembled WGS sequence"/>
</dbReference>
<dbReference type="CDD" id="cd01948">
    <property type="entry name" value="EAL"/>
    <property type="match status" value="1"/>
</dbReference>
<dbReference type="EMBL" id="JAXCLA010000005">
    <property type="protein sequence ID" value="MDY0746039.1"/>
    <property type="molecule type" value="Genomic_DNA"/>
</dbReference>
<dbReference type="Pfam" id="PF00990">
    <property type="entry name" value="GGDEF"/>
    <property type="match status" value="1"/>
</dbReference>
<dbReference type="InterPro" id="IPR003018">
    <property type="entry name" value="GAF"/>
</dbReference>
<dbReference type="Gene3D" id="3.30.450.40">
    <property type="match status" value="1"/>
</dbReference>
<dbReference type="InterPro" id="IPR029787">
    <property type="entry name" value="Nucleotide_cyclase"/>
</dbReference>
<dbReference type="InterPro" id="IPR012226">
    <property type="entry name" value="Diguanyl_cyclase/Pdiesterase"/>
</dbReference>
<feature type="domain" description="GGDEF" evidence="2">
    <location>
        <begin position="219"/>
        <end position="351"/>
    </location>
</feature>
<dbReference type="InterPro" id="IPR000160">
    <property type="entry name" value="GGDEF_dom"/>
</dbReference>
<feature type="domain" description="EAL" evidence="1">
    <location>
        <begin position="360"/>
        <end position="614"/>
    </location>
</feature>
<dbReference type="PROSITE" id="PS50883">
    <property type="entry name" value="EAL"/>
    <property type="match status" value="1"/>
</dbReference>
<dbReference type="SUPFAM" id="SSF141868">
    <property type="entry name" value="EAL domain-like"/>
    <property type="match status" value="1"/>
</dbReference>
<accession>A0ABU5DL92</accession>
<dbReference type="PIRSF" id="PIRSF005925">
    <property type="entry name" value="Dos"/>
    <property type="match status" value="1"/>
</dbReference>
<dbReference type="SUPFAM" id="SSF55781">
    <property type="entry name" value="GAF domain-like"/>
    <property type="match status" value="1"/>
</dbReference>
<dbReference type="SMART" id="SM00267">
    <property type="entry name" value="GGDEF"/>
    <property type="match status" value="1"/>
</dbReference>
<dbReference type="Gene3D" id="3.30.70.270">
    <property type="match status" value="1"/>
</dbReference>
<evidence type="ECO:0000313" key="3">
    <source>
        <dbReference type="EMBL" id="MDY0746039.1"/>
    </source>
</evidence>
<evidence type="ECO:0000259" key="2">
    <source>
        <dbReference type="PROSITE" id="PS50887"/>
    </source>
</evidence>
<protein>
    <submittedName>
        <fullName evidence="3">EAL domain-containing protein</fullName>
    </submittedName>
</protein>
<proteinExistence type="predicted"/>
<name>A0ABU5DL92_9BURK</name>
<dbReference type="PANTHER" id="PTHR44757:SF2">
    <property type="entry name" value="BIOFILM ARCHITECTURE MAINTENANCE PROTEIN MBAA"/>
    <property type="match status" value="1"/>
</dbReference>
<keyword evidence="4" id="KW-1185">Reference proteome</keyword>
<dbReference type="PROSITE" id="PS50887">
    <property type="entry name" value="GGDEF"/>
    <property type="match status" value="1"/>
</dbReference>
<dbReference type="Pfam" id="PF00563">
    <property type="entry name" value="EAL"/>
    <property type="match status" value="1"/>
</dbReference>
<dbReference type="InterPro" id="IPR043128">
    <property type="entry name" value="Rev_trsase/Diguanyl_cyclase"/>
</dbReference>
<dbReference type="InterPro" id="IPR001633">
    <property type="entry name" value="EAL_dom"/>
</dbReference>
<dbReference type="SUPFAM" id="SSF55073">
    <property type="entry name" value="Nucleotide cyclase"/>
    <property type="match status" value="1"/>
</dbReference>
<gene>
    <name evidence="3" type="ORF">SNE35_16080</name>
</gene>
<organism evidence="3 4">
    <name type="scientific">Roseateles agri</name>
    <dbReference type="NCBI Taxonomy" id="3098619"/>
    <lineage>
        <taxon>Bacteria</taxon>
        <taxon>Pseudomonadati</taxon>
        <taxon>Pseudomonadota</taxon>
        <taxon>Betaproteobacteria</taxon>
        <taxon>Burkholderiales</taxon>
        <taxon>Sphaerotilaceae</taxon>
        <taxon>Roseateles</taxon>
    </lineage>
</organism>
<dbReference type="Pfam" id="PF13185">
    <property type="entry name" value="GAF_2"/>
    <property type="match status" value="1"/>
</dbReference>
<dbReference type="InterPro" id="IPR035919">
    <property type="entry name" value="EAL_sf"/>
</dbReference>
<dbReference type="SMART" id="SM00052">
    <property type="entry name" value="EAL"/>
    <property type="match status" value="1"/>
</dbReference>
<dbReference type="InterPro" id="IPR029016">
    <property type="entry name" value="GAF-like_dom_sf"/>
</dbReference>
<dbReference type="Gene3D" id="3.20.20.450">
    <property type="entry name" value="EAL domain"/>
    <property type="match status" value="1"/>
</dbReference>
<comment type="caution">
    <text evidence="3">The sequence shown here is derived from an EMBL/GenBank/DDBJ whole genome shotgun (WGS) entry which is preliminary data.</text>
</comment>
<evidence type="ECO:0000259" key="1">
    <source>
        <dbReference type="PROSITE" id="PS50883"/>
    </source>
</evidence>